<evidence type="ECO:0000313" key="2">
    <source>
        <dbReference type="EMBL" id="NMM93037.1"/>
    </source>
</evidence>
<accession>A0A7Y0EMS1</accession>
<evidence type="ECO:0000313" key="3">
    <source>
        <dbReference type="Proteomes" id="UP000532194"/>
    </source>
</evidence>
<keyword evidence="3" id="KW-1185">Reference proteome</keyword>
<dbReference type="EMBL" id="JAAIII010000001">
    <property type="protein sequence ID" value="NMM93037.1"/>
    <property type="molecule type" value="Genomic_DNA"/>
</dbReference>
<dbReference type="AlphaFoldDB" id="A0A7Y0EMS1"/>
<keyword evidence="1" id="KW-0812">Transmembrane</keyword>
<evidence type="ECO:0000256" key="1">
    <source>
        <dbReference type="SAM" id="Phobius"/>
    </source>
</evidence>
<keyword evidence="1" id="KW-1133">Transmembrane helix</keyword>
<reference evidence="2 3" key="1">
    <citation type="submission" date="2020-02" db="EMBL/GenBank/DDBJ databases">
        <title>Characterization of phylogenetic diversity of novel bifidobacterial species isolated in Czech ZOOs.</title>
        <authorList>
            <person name="Lugli G.A."/>
            <person name="Vera N.B."/>
            <person name="Ventura M."/>
        </authorList>
    </citation>
    <scope>NUCLEOTIDE SEQUENCE [LARGE SCALE GENOMIC DNA]</scope>
    <source>
        <strain evidence="2 3">DSM 109957</strain>
    </source>
</reference>
<gene>
    <name evidence="2" type="ORF">G1C95_0222</name>
</gene>
<dbReference type="Proteomes" id="UP000532194">
    <property type="component" value="Unassembled WGS sequence"/>
</dbReference>
<sequence>MTGRYRWYRAICIAVVMSLGLAAIVLVDAVRYLHWRMPLFAVSRTTTQTGMTIRHSTGLWYKATRIEDGKSLFVDITPFWDVDGNRCSDSAVDILSLTQTAVFQRHSESVIGYDDGTTGVAIADCVANADEVTVYAVALETRNSSLSFPDSTSPEYIVLKADDEGKLKVRHTDDASQDIGRNFQNNDNLVTLFPQHVRMMWNVMLNNPTSWR</sequence>
<proteinExistence type="predicted"/>
<protein>
    <submittedName>
        <fullName evidence="2">Uncharacterized protein</fullName>
    </submittedName>
</protein>
<feature type="transmembrane region" description="Helical" evidence="1">
    <location>
        <begin position="6"/>
        <end position="27"/>
    </location>
</feature>
<name>A0A7Y0EMS1_9BIFI</name>
<dbReference type="RefSeq" id="WP_169171098.1">
    <property type="nucleotide sequence ID" value="NZ_JAAIII010000001.1"/>
</dbReference>
<comment type="caution">
    <text evidence="2">The sequence shown here is derived from an EMBL/GenBank/DDBJ whole genome shotgun (WGS) entry which is preliminary data.</text>
</comment>
<organism evidence="2 3">
    <name type="scientific">Bifidobacterium oedipodis</name>
    <dbReference type="NCBI Taxonomy" id="2675322"/>
    <lineage>
        <taxon>Bacteria</taxon>
        <taxon>Bacillati</taxon>
        <taxon>Actinomycetota</taxon>
        <taxon>Actinomycetes</taxon>
        <taxon>Bifidobacteriales</taxon>
        <taxon>Bifidobacteriaceae</taxon>
        <taxon>Bifidobacterium</taxon>
    </lineage>
</organism>
<keyword evidence="1" id="KW-0472">Membrane</keyword>